<comment type="similarity">
    <text evidence="2">Belongs to the YIP1 family.</text>
</comment>
<evidence type="ECO:0000256" key="3">
    <source>
        <dbReference type="ARBA" id="ARBA00022692"/>
    </source>
</evidence>
<proteinExistence type="inferred from homology"/>
<evidence type="ECO:0000256" key="2">
    <source>
        <dbReference type="ARBA" id="ARBA00010596"/>
    </source>
</evidence>
<keyword evidence="4 6" id="KW-1133">Transmembrane helix</keyword>
<comment type="caution">
    <text evidence="7">The sequence shown here is derived from an EMBL/GenBank/DDBJ whole genome shotgun (WGS) entry which is preliminary data.</text>
</comment>
<evidence type="ECO:0000256" key="6">
    <source>
        <dbReference type="SAM" id="Phobius"/>
    </source>
</evidence>
<comment type="subcellular location">
    <subcellularLocation>
        <location evidence="1">Membrane</location>
        <topology evidence="1">Multi-pass membrane protein</topology>
    </subcellularLocation>
</comment>
<dbReference type="GO" id="GO:0048280">
    <property type="term" value="P:vesicle fusion with Golgi apparatus"/>
    <property type="evidence" value="ECO:0007669"/>
    <property type="project" value="EnsemblFungi"/>
</dbReference>
<organism evidence="7 8">
    <name type="scientific">Bifiguratus adelaidae</name>
    <dbReference type="NCBI Taxonomy" id="1938954"/>
    <lineage>
        <taxon>Eukaryota</taxon>
        <taxon>Fungi</taxon>
        <taxon>Fungi incertae sedis</taxon>
        <taxon>Mucoromycota</taxon>
        <taxon>Mucoromycotina</taxon>
        <taxon>Endogonomycetes</taxon>
        <taxon>Endogonales</taxon>
        <taxon>Endogonales incertae sedis</taxon>
        <taxon>Bifiguratus</taxon>
    </lineage>
</organism>
<dbReference type="GO" id="GO:0030134">
    <property type="term" value="C:COPII-coated ER to Golgi transport vesicle"/>
    <property type="evidence" value="ECO:0007669"/>
    <property type="project" value="EnsemblFungi"/>
</dbReference>
<evidence type="ECO:0000256" key="4">
    <source>
        <dbReference type="ARBA" id="ARBA00022989"/>
    </source>
</evidence>
<dbReference type="PANTHER" id="PTHR21236:SF2">
    <property type="entry name" value="PROTEIN YIPF"/>
    <property type="match status" value="1"/>
</dbReference>
<dbReference type="GO" id="GO:0000139">
    <property type="term" value="C:Golgi membrane"/>
    <property type="evidence" value="ECO:0007669"/>
    <property type="project" value="EnsemblFungi"/>
</dbReference>
<protein>
    <recommendedName>
        <fullName evidence="9">Protein YIP</fullName>
    </recommendedName>
</protein>
<evidence type="ECO:0000256" key="1">
    <source>
        <dbReference type="ARBA" id="ARBA00004141"/>
    </source>
</evidence>
<dbReference type="GO" id="GO:0006888">
    <property type="term" value="P:endoplasmic reticulum to Golgi vesicle-mediated transport"/>
    <property type="evidence" value="ECO:0007669"/>
    <property type="project" value="EnsemblFungi"/>
</dbReference>
<feature type="transmembrane region" description="Helical" evidence="6">
    <location>
        <begin position="163"/>
        <end position="187"/>
    </location>
</feature>
<dbReference type="AlphaFoldDB" id="A0A261Y6S8"/>
<dbReference type="PANTHER" id="PTHR21236">
    <property type="entry name" value="GOLGI MEMBRANE PROTEIN YIP1"/>
    <property type="match status" value="1"/>
</dbReference>
<feature type="transmembrane region" description="Helical" evidence="6">
    <location>
        <begin position="193"/>
        <end position="211"/>
    </location>
</feature>
<evidence type="ECO:0000313" key="7">
    <source>
        <dbReference type="EMBL" id="OZJ06299.1"/>
    </source>
</evidence>
<evidence type="ECO:0000256" key="5">
    <source>
        <dbReference type="ARBA" id="ARBA00023136"/>
    </source>
</evidence>
<dbReference type="OrthoDB" id="440385at2759"/>
<dbReference type="GO" id="GO:0005789">
    <property type="term" value="C:endoplasmic reticulum membrane"/>
    <property type="evidence" value="ECO:0007669"/>
    <property type="project" value="EnsemblFungi"/>
</dbReference>
<gene>
    <name evidence="7" type="ORF">BZG36_00683</name>
</gene>
<dbReference type="GO" id="GO:0005802">
    <property type="term" value="C:trans-Golgi network"/>
    <property type="evidence" value="ECO:0007669"/>
    <property type="project" value="TreeGrafter"/>
</dbReference>
<keyword evidence="8" id="KW-1185">Reference proteome</keyword>
<dbReference type="EMBL" id="MVBO01000004">
    <property type="protein sequence ID" value="OZJ06299.1"/>
    <property type="molecule type" value="Genomic_DNA"/>
</dbReference>
<sequence>MSVLFDSTRQNYYAPSAENLQFYQSSYGEPQAYSSGSYYASDANMGQYMGESYNGPPPGGFWAAFGTRGYPDEPPLLEELGINFSHIKAKSLAVLNPIRKPDQHIMDDVDLAGPLLFCFLFGIFLLFSGKVHFGYIYGVALMGVVSIYTILNMMMAPLHGTIGVILSVLAIAWCTMSSSGMFVSVLHMSEQRFLVAYPVGLFYASFALMTVF</sequence>
<dbReference type="InterPro" id="IPR045231">
    <property type="entry name" value="Yip1/4-like"/>
</dbReference>
<dbReference type="Proteomes" id="UP000242875">
    <property type="component" value="Unassembled WGS sequence"/>
</dbReference>
<evidence type="ECO:0008006" key="9">
    <source>
        <dbReference type="Google" id="ProtNLM"/>
    </source>
</evidence>
<keyword evidence="3 6" id="KW-0812">Transmembrane</keyword>
<accession>A0A261Y6S8</accession>
<keyword evidence="5 6" id="KW-0472">Membrane</keyword>
<feature type="transmembrane region" description="Helical" evidence="6">
    <location>
        <begin position="109"/>
        <end position="127"/>
    </location>
</feature>
<evidence type="ECO:0000313" key="8">
    <source>
        <dbReference type="Proteomes" id="UP000242875"/>
    </source>
</evidence>
<reference evidence="7 8" key="1">
    <citation type="journal article" date="2017" name="Mycologia">
        <title>Bifiguratus adelaidae, gen. et sp. nov., a new member of Mucoromycotina in endophytic and soil-dwelling habitats.</title>
        <authorList>
            <person name="Torres-Cruz T.J."/>
            <person name="Billingsley Tobias T.L."/>
            <person name="Almatruk M."/>
            <person name="Hesse C."/>
            <person name="Kuske C.R."/>
            <person name="Desiro A."/>
            <person name="Benucci G.M."/>
            <person name="Bonito G."/>
            <person name="Stajich J.E."/>
            <person name="Dunlap C."/>
            <person name="Arnold A.E."/>
            <person name="Porras-Alfaro A."/>
        </authorList>
    </citation>
    <scope>NUCLEOTIDE SEQUENCE [LARGE SCALE GENOMIC DNA]</scope>
    <source>
        <strain evidence="7 8">AZ0501</strain>
    </source>
</reference>
<name>A0A261Y6S8_9FUNG</name>
<feature type="transmembrane region" description="Helical" evidence="6">
    <location>
        <begin position="133"/>
        <end position="151"/>
    </location>
</feature>